<dbReference type="VEuPathDB" id="FungiDB:TEQG_08730"/>
<evidence type="ECO:0000313" key="1">
    <source>
        <dbReference type="EMBL" id="EGE06564.1"/>
    </source>
</evidence>
<dbReference type="AlphaFoldDB" id="F2PXE6"/>
<dbReference type="Proteomes" id="UP000009169">
    <property type="component" value="Unassembled WGS sequence"/>
</dbReference>
<sequence>MSDGYFGLEMQQVHLDPESKHSSPANLSLEVAVFECDRGHCQKDWPVLSPPPTKEKRYQVVQCFRKEIVKNYPNDHEPKLNDKAGRA</sequence>
<dbReference type="EMBL" id="DS995749">
    <property type="protein sequence ID" value="EGE06564.1"/>
    <property type="molecule type" value="Genomic_DNA"/>
</dbReference>
<reference evidence="2" key="1">
    <citation type="journal article" date="2012" name="MBio">
        <title>Comparative genome analysis of Trichophyton rubrum and related dermatophytes reveals candidate genes involved in infection.</title>
        <authorList>
            <person name="Martinez D.A."/>
            <person name="Oliver B.G."/>
            <person name="Graeser Y."/>
            <person name="Goldberg J.M."/>
            <person name="Li W."/>
            <person name="Martinez-Rossi N.M."/>
            <person name="Monod M."/>
            <person name="Shelest E."/>
            <person name="Barton R.C."/>
            <person name="Birch E."/>
            <person name="Brakhage A.A."/>
            <person name="Chen Z."/>
            <person name="Gurr S.J."/>
            <person name="Heiman D."/>
            <person name="Heitman J."/>
            <person name="Kosti I."/>
            <person name="Rossi A."/>
            <person name="Saif S."/>
            <person name="Samalova M."/>
            <person name="Saunders C.W."/>
            <person name="Shea T."/>
            <person name="Summerbell R.C."/>
            <person name="Xu J."/>
            <person name="Young S."/>
            <person name="Zeng Q."/>
            <person name="Birren B.W."/>
            <person name="Cuomo C.A."/>
            <person name="White T.C."/>
        </authorList>
    </citation>
    <scope>NUCLEOTIDE SEQUENCE [LARGE SCALE GENOMIC DNA]</scope>
    <source>
        <strain evidence="2">ATCC MYA-4606 / CBS 127.97</strain>
    </source>
</reference>
<accession>F2PXE6</accession>
<proteinExistence type="predicted"/>
<evidence type="ECO:0000313" key="2">
    <source>
        <dbReference type="Proteomes" id="UP000009169"/>
    </source>
</evidence>
<dbReference type="HOGENOM" id="CLU_2484928_0_0_1"/>
<name>F2PXE6_TRIEC</name>
<keyword evidence="2" id="KW-1185">Reference proteome</keyword>
<protein>
    <submittedName>
        <fullName evidence="1">Uncharacterized protein</fullName>
    </submittedName>
</protein>
<organism evidence="1 2">
    <name type="scientific">Trichophyton equinum (strain ATCC MYA-4606 / CBS 127.97)</name>
    <name type="common">Horse ringworm fungus</name>
    <dbReference type="NCBI Taxonomy" id="559882"/>
    <lineage>
        <taxon>Eukaryota</taxon>
        <taxon>Fungi</taxon>
        <taxon>Dikarya</taxon>
        <taxon>Ascomycota</taxon>
        <taxon>Pezizomycotina</taxon>
        <taxon>Eurotiomycetes</taxon>
        <taxon>Eurotiomycetidae</taxon>
        <taxon>Onygenales</taxon>
        <taxon>Arthrodermataceae</taxon>
        <taxon>Trichophyton</taxon>
    </lineage>
</organism>
<gene>
    <name evidence="1" type="ORF">TEQG_08730</name>
</gene>